<dbReference type="EMBL" id="CAKOGP040001829">
    <property type="protein sequence ID" value="CAJ1953540.1"/>
    <property type="molecule type" value="Genomic_DNA"/>
</dbReference>
<evidence type="ECO:0000313" key="3">
    <source>
        <dbReference type="Proteomes" id="UP001295423"/>
    </source>
</evidence>
<feature type="region of interest" description="Disordered" evidence="1">
    <location>
        <begin position="256"/>
        <end position="357"/>
    </location>
</feature>
<organism evidence="2 3">
    <name type="scientific">Cylindrotheca closterium</name>
    <dbReference type="NCBI Taxonomy" id="2856"/>
    <lineage>
        <taxon>Eukaryota</taxon>
        <taxon>Sar</taxon>
        <taxon>Stramenopiles</taxon>
        <taxon>Ochrophyta</taxon>
        <taxon>Bacillariophyta</taxon>
        <taxon>Bacillariophyceae</taxon>
        <taxon>Bacillariophycidae</taxon>
        <taxon>Bacillariales</taxon>
        <taxon>Bacillariaceae</taxon>
        <taxon>Cylindrotheca</taxon>
    </lineage>
</organism>
<sequence length="357" mass="39478">MDTANKKERAVTRMESEAAYVPRLVNLHCKLHCTKLTTQDAECANCEETLSNSACTLEQAAKSTIVKATKLDLKVHRTAAKRVFVRHSTTKLPKPTSLLMILTSNKFINMRTPSWTPQSLCQILSLSRISYLPLGNQAAVAPAANLNPYHNAAAAAQNQNVNRHIENTLAHIWRSIRTCFLDAWAAYLCQQKDNDNALRMKKMLTELLTNEATAATAMQIDQETALPPATLDTLIQREVLKATAPLKGTIHGLETQLKNSQRGLPGTSLKPQAPAKEDEDAEEEDAEFQTPVAHLDRMTHKPQNPPTLPTEILKAPTPMPRETDRTTSDRTRPTLATNASTGPEENATSCFCQPIRE</sequence>
<gene>
    <name evidence="2" type="ORF">CYCCA115_LOCUS14140</name>
</gene>
<dbReference type="Proteomes" id="UP001295423">
    <property type="component" value="Unassembled WGS sequence"/>
</dbReference>
<protein>
    <submittedName>
        <fullName evidence="2">Uncharacterized protein</fullName>
    </submittedName>
</protein>
<evidence type="ECO:0000313" key="2">
    <source>
        <dbReference type="EMBL" id="CAJ1953540.1"/>
    </source>
</evidence>
<evidence type="ECO:0000256" key="1">
    <source>
        <dbReference type="SAM" id="MobiDB-lite"/>
    </source>
</evidence>
<accession>A0AAD2PV00</accession>
<comment type="caution">
    <text evidence="2">The sequence shown here is derived from an EMBL/GenBank/DDBJ whole genome shotgun (WGS) entry which is preliminary data.</text>
</comment>
<feature type="compositionally biased region" description="Acidic residues" evidence="1">
    <location>
        <begin position="277"/>
        <end position="287"/>
    </location>
</feature>
<reference evidence="2" key="1">
    <citation type="submission" date="2023-08" db="EMBL/GenBank/DDBJ databases">
        <authorList>
            <person name="Audoor S."/>
            <person name="Bilcke G."/>
        </authorList>
    </citation>
    <scope>NUCLEOTIDE SEQUENCE</scope>
</reference>
<keyword evidence="3" id="KW-1185">Reference proteome</keyword>
<name>A0AAD2PV00_9STRA</name>
<dbReference type="AlphaFoldDB" id="A0AAD2PV00"/>
<feature type="compositionally biased region" description="Basic and acidic residues" evidence="1">
    <location>
        <begin position="321"/>
        <end position="332"/>
    </location>
</feature>
<proteinExistence type="predicted"/>
<feature type="compositionally biased region" description="Polar residues" evidence="1">
    <location>
        <begin position="335"/>
        <end position="351"/>
    </location>
</feature>